<feature type="compositionally biased region" description="Polar residues" evidence="2">
    <location>
        <begin position="36"/>
        <end position="46"/>
    </location>
</feature>
<dbReference type="EMBL" id="KN831792">
    <property type="protein sequence ID" value="KIM38197.1"/>
    <property type="molecule type" value="Genomic_DNA"/>
</dbReference>
<feature type="coiled-coil region" evidence="1">
    <location>
        <begin position="93"/>
        <end position="134"/>
    </location>
</feature>
<reference evidence="4" key="2">
    <citation type="submission" date="2015-01" db="EMBL/GenBank/DDBJ databases">
        <title>Evolutionary Origins and Diversification of the Mycorrhizal Mutualists.</title>
        <authorList>
            <consortium name="DOE Joint Genome Institute"/>
            <consortium name="Mycorrhizal Genomics Consortium"/>
            <person name="Kohler A."/>
            <person name="Kuo A."/>
            <person name="Nagy L.G."/>
            <person name="Floudas D."/>
            <person name="Copeland A."/>
            <person name="Barry K.W."/>
            <person name="Cichocki N."/>
            <person name="Veneault-Fourrey C."/>
            <person name="LaButti K."/>
            <person name="Lindquist E.A."/>
            <person name="Lipzen A."/>
            <person name="Lundell T."/>
            <person name="Morin E."/>
            <person name="Murat C."/>
            <person name="Riley R."/>
            <person name="Ohm R."/>
            <person name="Sun H."/>
            <person name="Tunlid A."/>
            <person name="Henrissat B."/>
            <person name="Grigoriev I.V."/>
            <person name="Hibbett D.S."/>
            <person name="Martin F."/>
        </authorList>
    </citation>
    <scope>NUCLEOTIDE SEQUENCE [LARGE SCALE GENOMIC DNA]</scope>
    <source>
        <strain evidence="4">h7</strain>
    </source>
</reference>
<feature type="region of interest" description="Disordered" evidence="2">
    <location>
        <begin position="1"/>
        <end position="20"/>
    </location>
</feature>
<dbReference type="AlphaFoldDB" id="A0A0C2YB18"/>
<accession>A0A0C2YB18</accession>
<sequence>MAKTRGAKAAQPGPPPPPVAEIAATVAKKRPRANTEPEQQPVSQASKAVPRNSKKQKLQDANDGVSDDDGGGCGYELRKPVKSGAPAGGVKKIRRTTAQVDKESARYEKLVKQIKELEAKKLRMAAEFDIHQEEEEAAEEATVVTHASQLRKNMAIKKVVRKQIEHEHDPEDEDEEIFDMTNADGTLSEIEGARMDTDSDDEDEGNGQPTKRSKKPV</sequence>
<proteinExistence type="predicted"/>
<reference evidence="3 4" key="1">
    <citation type="submission" date="2014-04" db="EMBL/GenBank/DDBJ databases">
        <authorList>
            <consortium name="DOE Joint Genome Institute"/>
            <person name="Kuo A."/>
            <person name="Gay G."/>
            <person name="Dore J."/>
            <person name="Kohler A."/>
            <person name="Nagy L.G."/>
            <person name="Floudas D."/>
            <person name="Copeland A."/>
            <person name="Barry K.W."/>
            <person name="Cichocki N."/>
            <person name="Veneault-Fourrey C."/>
            <person name="LaButti K."/>
            <person name="Lindquist E.A."/>
            <person name="Lipzen A."/>
            <person name="Lundell T."/>
            <person name="Morin E."/>
            <person name="Murat C."/>
            <person name="Sun H."/>
            <person name="Tunlid A."/>
            <person name="Henrissat B."/>
            <person name="Grigoriev I.V."/>
            <person name="Hibbett D.S."/>
            <person name="Martin F."/>
            <person name="Nordberg H.P."/>
            <person name="Cantor M.N."/>
            <person name="Hua S.X."/>
        </authorList>
    </citation>
    <scope>NUCLEOTIDE SEQUENCE [LARGE SCALE GENOMIC DNA]</scope>
    <source>
        <strain evidence="4">h7</strain>
    </source>
</reference>
<feature type="region of interest" description="Disordered" evidence="2">
    <location>
        <begin position="163"/>
        <end position="217"/>
    </location>
</feature>
<dbReference type="HOGENOM" id="CLU_1272439_0_0_1"/>
<evidence type="ECO:0000256" key="2">
    <source>
        <dbReference type="SAM" id="MobiDB-lite"/>
    </source>
</evidence>
<gene>
    <name evidence="3" type="ORF">M413DRAFT_30330</name>
</gene>
<evidence type="ECO:0000313" key="4">
    <source>
        <dbReference type="Proteomes" id="UP000053424"/>
    </source>
</evidence>
<name>A0A0C2YB18_HEBCY</name>
<keyword evidence="4" id="KW-1185">Reference proteome</keyword>
<dbReference type="Proteomes" id="UP000053424">
    <property type="component" value="Unassembled WGS sequence"/>
</dbReference>
<evidence type="ECO:0000313" key="3">
    <source>
        <dbReference type="EMBL" id="KIM38197.1"/>
    </source>
</evidence>
<evidence type="ECO:0000256" key="1">
    <source>
        <dbReference type="SAM" id="Coils"/>
    </source>
</evidence>
<organism evidence="3 4">
    <name type="scientific">Hebeloma cylindrosporum</name>
    <dbReference type="NCBI Taxonomy" id="76867"/>
    <lineage>
        <taxon>Eukaryota</taxon>
        <taxon>Fungi</taxon>
        <taxon>Dikarya</taxon>
        <taxon>Basidiomycota</taxon>
        <taxon>Agaricomycotina</taxon>
        <taxon>Agaricomycetes</taxon>
        <taxon>Agaricomycetidae</taxon>
        <taxon>Agaricales</taxon>
        <taxon>Agaricineae</taxon>
        <taxon>Hymenogastraceae</taxon>
        <taxon>Hebeloma</taxon>
    </lineage>
</organism>
<protein>
    <submittedName>
        <fullName evidence="3">Uncharacterized protein</fullName>
    </submittedName>
</protein>
<feature type="region of interest" description="Disordered" evidence="2">
    <location>
        <begin position="25"/>
        <end position="90"/>
    </location>
</feature>
<keyword evidence="1" id="KW-0175">Coiled coil</keyword>